<reference evidence="3 4" key="1">
    <citation type="submission" date="2022-01" db="EMBL/GenBank/DDBJ databases">
        <title>Identification and Characterization of Corynebacterium sp.</title>
        <authorList>
            <person name="Luo Q."/>
            <person name="Qu P."/>
            <person name="Chen Q."/>
        </authorList>
    </citation>
    <scope>NUCLEOTIDE SEQUENCE [LARGE SCALE GENOMIC DNA]</scope>
    <source>
        <strain evidence="3 4">MC-12</strain>
    </source>
</reference>
<sequence length="533" mass="57543">MVGLLTAHTSTTSASKRRKLQHLATFTATTTVAALSLFIAGCSAGHTAVQTGRVASDNSAVIALTAAPATLDFTTSGGAAIPQALIGNVYEGLVRISSQGDIEPQLATSWDLSPDRTTYTFHLREGVHFSNGDEFTADTAKFSIDRVKSDAWTNGLKAGMKPVTRTQAVDKYTLAVTLSAPSNGWLWSMGTLIGAQMTPRGVDHLATAPVGTGPFTVDEYKVGRFLTLTANQSYWGQQPATRHVALRYMTDSTATANALRSGDVDAIVGMDAPEMVSSFHDNNRYAVDVGTTTGKVLLTMNNKRAPFNDVRVRRAVMYAINRQAVINTAWGGFGEDTGGVPAPPTDPWSYHSTEYPYDPDRARELLSEAGVHDVDITFTVPARAYATNAAELIISELEDVGIHAHIESQEFPAVWLSQTLTQHDYDMSIIEHAEARDIPTLFGNPDYYLGYDDEQTRTLLSAADSAPPDEYAPLMRKAVDRIMNQAGANTIFIYPNIVVRDKDLTGIPTTIAGQGLELAGINRAHHSTARSES</sequence>
<accession>A0ABS9HH24</accession>
<evidence type="ECO:0000313" key="4">
    <source>
        <dbReference type="Proteomes" id="UP001200604"/>
    </source>
</evidence>
<dbReference type="CDD" id="cd08494">
    <property type="entry name" value="PBP2_NikA_DppA_OppA_like_6"/>
    <property type="match status" value="1"/>
</dbReference>
<feature type="domain" description="Solute-binding protein family 5" evidence="2">
    <location>
        <begin position="102"/>
        <end position="431"/>
    </location>
</feature>
<keyword evidence="4" id="KW-1185">Reference proteome</keyword>
<dbReference type="PANTHER" id="PTHR30290">
    <property type="entry name" value="PERIPLASMIC BINDING COMPONENT OF ABC TRANSPORTER"/>
    <property type="match status" value="1"/>
</dbReference>
<dbReference type="Gene3D" id="3.40.190.10">
    <property type="entry name" value="Periplasmic binding protein-like II"/>
    <property type="match status" value="1"/>
</dbReference>
<dbReference type="InterPro" id="IPR039424">
    <property type="entry name" value="SBP_5"/>
</dbReference>
<dbReference type="InterPro" id="IPR030678">
    <property type="entry name" value="Peptide/Ni-bd"/>
</dbReference>
<dbReference type="SUPFAM" id="SSF53850">
    <property type="entry name" value="Periplasmic binding protein-like II"/>
    <property type="match status" value="1"/>
</dbReference>
<organism evidence="3 4">
    <name type="scientific">Corynebacterium parakroppenstedtii</name>
    <dbReference type="NCBI Taxonomy" id="2828363"/>
    <lineage>
        <taxon>Bacteria</taxon>
        <taxon>Bacillati</taxon>
        <taxon>Actinomycetota</taxon>
        <taxon>Actinomycetes</taxon>
        <taxon>Mycobacteriales</taxon>
        <taxon>Corynebacteriaceae</taxon>
        <taxon>Corynebacterium</taxon>
    </lineage>
</organism>
<dbReference type="PIRSF" id="PIRSF002741">
    <property type="entry name" value="MppA"/>
    <property type="match status" value="1"/>
</dbReference>
<keyword evidence="1" id="KW-0732">Signal</keyword>
<dbReference type="PANTHER" id="PTHR30290:SF38">
    <property type="entry name" value="D,D-DIPEPTIDE-BINDING PERIPLASMIC PROTEIN DDPA-RELATED"/>
    <property type="match status" value="1"/>
</dbReference>
<dbReference type="InterPro" id="IPR000914">
    <property type="entry name" value="SBP_5_dom"/>
</dbReference>
<comment type="caution">
    <text evidence="3">The sequence shown here is derived from an EMBL/GenBank/DDBJ whole genome shotgun (WGS) entry which is preliminary data.</text>
</comment>
<name>A0ABS9HH24_9CORY</name>
<dbReference type="Gene3D" id="3.10.105.10">
    <property type="entry name" value="Dipeptide-binding Protein, Domain 3"/>
    <property type="match status" value="1"/>
</dbReference>
<evidence type="ECO:0000259" key="2">
    <source>
        <dbReference type="Pfam" id="PF00496"/>
    </source>
</evidence>
<protein>
    <submittedName>
        <fullName evidence="3">ABC transporter substrate-binding protein</fullName>
    </submittedName>
</protein>
<proteinExistence type="predicted"/>
<gene>
    <name evidence="3" type="ORF">L3H44_01785</name>
</gene>
<dbReference type="EMBL" id="JAKJKU010000001">
    <property type="protein sequence ID" value="MCF6773144.1"/>
    <property type="molecule type" value="Genomic_DNA"/>
</dbReference>
<evidence type="ECO:0000256" key="1">
    <source>
        <dbReference type="ARBA" id="ARBA00022729"/>
    </source>
</evidence>
<dbReference type="Pfam" id="PF00496">
    <property type="entry name" value="SBP_bac_5"/>
    <property type="match status" value="1"/>
</dbReference>
<dbReference type="RefSeq" id="WP_231725266.1">
    <property type="nucleotide sequence ID" value="NZ_JAFFSY010000001.1"/>
</dbReference>
<dbReference type="Proteomes" id="UP001200604">
    <property type="component" value="Unassembled WGS sequence"/>
</dbReference>
<dbReference type="GeneID" id="92726215"/>
<evidence type="ECO:0000313" key="3">
    <source>
        <dbReference type="EMBL" id="MCF6773144.1"/>
    </source>
</evidence>